<reference evidence="8 9" key="2">
    <citation type="journal article" date="2019" name="G3 (Bethesda)">
        <title>Hybrid Assembly of the Genome of the Entomopathogenic Nematode Steinernema carpocapsae Identifies the X-Chromosome.</title>
        <authorList>
            <person name="Serra L."/>
            <person name="Macchietto M."/>
            <person name="Macias-Munoz A."/>
            <person name="McGill C.J."/>
            <person name="Rodriguez I.M."/>
            <person name="Rodriguez B."/>
            <person name="Murad R."/>
            <person name="Mortazavi A."/>
        </authorList>
    </citation>
    <scope>NUCLEOTIDE SEQUENCE [LARGE SCALE GENOMIC DNA]</scope>
    <source>
        <strain evidence="8 9">ALL</strain>
    </source>
</reference>
<sequence>MSTKPITFERAYSGWIFKQEKSETVGEYDSDYYSIEGMTLVTRKRREHLTSDDIKKNKAFMQSLSIGNTNIPDEDSRAFNHRKSLPPPGRPATTWEEYLGAAPGLPPPLGRLQMVKSNSKTFKACVAVSEQFPLSVDVLVDILEVIAPFKHLNKLRRFCEVKLPPGFPVKLVRGTNKIAPFQSNAGWRPVGFTLLFVSETDWSFLASELEMTPFCLVIALLGLSDQRSVKTSTEMKRLCVKSRCCRPSQQR</sequence>
<keyword evidence="5" id="KW-0040">ANK repeat</keyword>
<evidence type="ECO:0000256" key="3">
    <source>
        <dbReference type="ARBA" id="ARBA00022737"/>
    </source>
</evidence>
<dbReference type="InterPro" id="IPR021832">
    <property type="entry name" value="ANKRD13"/>
</dbReference>
<evidence type="ECO:0000256" key="2">
    <source>
        <dbReference type="ARBA" id="ARBA00004308"/>
    </source>
</evidence>
<feature type="domain" description="Ankyrin repeat" evidence="7">
    <location>
        <begin position="1"/>
        <end position="171"/>
    </location>
</feature>
<protein>
    <recommendedName>
        <fullName evidence="7">Ankyrin repeat domain-containing protein</fullName>
    </recommendedName>
</protein>
<keyword evidence="9" id="KW-1185">Reference proteome</keyword>
<evidence type="ECO:0000256" key="6">
    <source>
        <dbReference type="ARBA" id="ARBA00023136"/>
    </source>
</evidence>
<dbReference type="STRING" id="34508.A0A4U5M0Z5"/>
<accession>A0A4U5M0Z5</accession>
<comment type="caution">
    <text evidence="8">The sequence shown here is derived from an EMBL/GenBank/DDBJ whole genome shotgun (WGS) entry which is preliminary data.</text>
</comment>
<keyword evidence="4" id="KW-0256">Endoplasmic reticulum</keyword>
<dbReference type="OrthoDB" id="1585644at2759"/>
<dbReference type="GO" id="GO:0005783">
    <property type="term" value="C:endoplasmic reticulum"/>
    <property type="evidence" value="ECO:0007669"/>
    <property type="project" value="UniProtKB-SubCell"/>
</dbReference>
<dbReference type="AlphaFoldDB" id="A0A4U5M0Z5"/>
<dbReference type="GO" id="GO:0005102">
    <property type="term" value="F:signaling receptor binding"/>
    <property type="evidence" value="ECO:0007669"/>
    <property type="project" value="TreeGrafter"/>
</dbReference>
<comment type="subcellular location">
    <subcellularLocation>
        <location evidence="2">Endomembrane system</location>
    </subcellularLocation>
    <subcellularLocation>
        <location evidence="1">Endoplasmic reticulum</location>
    </subcellularLocation>
</comment>
<keyword evidence="3" id="KW-0677">Repeat</keyword>
<dbReference type="EMBL" id="AZBU02000010">
    <property type="protein sequence ID" value="TKR62334.1"/>
    <property type="molecule type" value="Genomic_DNA"/>
</dbReference>
<dbReference type="PANTHER" id="PTHR12447">
    <property type="entry name" value="ANKYRIN REPEAT DOMAIN-CONTAINING PROTEIN 13"/>
    <property type="match status" value="1"/>
</dbReference>
<reference evidence="8 9" key="1">
    <citation type="journal article" date="2015" name="Genome Biol.">
        <title>Comparative genomics of Steinernema reveals deeply conserved gene regulatory networks.</title>
        <authorList>
            <person name="Dillman A.R."/>
            <person name="Macchietto M."/>
            <person name="Porter C.F."/>
            <person name="Rogers A."/>
            <person name="Williams B."/>
            <person name="Antoshechkin I."/>
            <person name="Lee M.M."/>
            <person name="Goodwin Z."/>
            <person name="Lu X."/>
            <person name="Lewis E.E."/>
            <person name="Goodrich-Blair H."/>
            <person name="Stock S.P."/>
            <person name="Adams B.J."/>
            <person name="Sternberg P.W."/>
            <person name="Mortazavi A."/>
        </authorList>
    </citation>
    <scope>NUCLEOTIDE SEQUENCE [LARGE SCALE GENOMIC DNA]</scope>
    <source>
        <strain evidence="8 9">ALL</strain>
    </source>
</reference>
<keyword evidence="6" id="KW-0472">Membrane</keyword>
<evidence type="ECO:0000256" key="1">
    <source>
        <dbReference type="ARBA" id="ARBA00004240"/>
    </source>
</evidence>
<name>A0A4U5M0Z5_STECR</name>
<dbReference type="Pfam" id="PF11904">
    <property type="entry name" value="ANKRD13_C"/>
    <property type="match status" value="1"/>
</dbReference>
<dbReference type="InterPro" id="IPR055285">
    <property type="entry name" value="ANKRD13_C"/>
</dbReference>
<proteinExistence type="predicted"/>
<evidence type="ECO:0000256" key="5">
    <source>
        <dbReference type="ARBA" id="ARBA00023043"/>
    </source>
</evidence>
<evidence type="ECO:0000259" key="7">
    <source>
        <dbReference type="Pfam" id="PF11904"/>
    </source>
</evidence>
<evidence type="ECO:0000313" key="9">
    <source>
        <dbReference type="Proteomes" id="UP000298663"/>
    </source>
</evidence>
<evidence type="ECO:0000313" key="8">
    <source>
        <dbReference type="EMBL" id="TKR62334.1"/>
    </source>
</evidence>
<gene>
    <name evidence="8" type="ORF">L596_026315</name>
</gene>
<evidence type="ECO:0000256" key="4">
    <source>
        <dbReference type="ARBA" id="ARBA00022824"/>
    </source>
</evidence>
<organism evidence="8 9">
    <name type="scientific">Steinernema carpocapsae</name>
    <name type="common">Entomopathogenic nematode</name>
    <dbReference type="NCBI Taxonomy" id="34508"/>
    <lineage>
        <taxon>Eukaryota</taxon>
        <taxon>Metazoa</taxon>
        <taxon>Ecdysozoa</taxon>
        <taxon>Nematoda</taxon>
        <taxon>Chromadorea</taxon>
        <taxon>Rhabditida</taxon>
        <taxon>Tylenchina</taxon>
        <taxon>Panagrolaimomorpha</taxon>
        <taxon>Strongyloidoidea</taxon>
        <taxon>Steinernematidae</taxon>
        <taxon>Steinernema</taxon>
    </lineage>
</organism>
<dbReference type="Proteomes" id="UP000298663">
    <property type="component" value="Unassembled WGS sequence"/>
</dbReference>
<dbReference type="PANTHER" id="PTHR12447:SF25">
    <property type="entry name" value="ANKYRIN REPEAT DOMAIN-CONTAINING PROTEIN 13C"/>
    <property type="match status" value="1"/>
</dbReference>
<dbReference type="GO" id="GO:0006621">
    <property type="term" value="P:protein retention in ER lumen"/>
    <property type="evidence" value="ECO:0007669"/>
    <property type="project" value="TreeGrafter"/>
</dbReference>